<sequence>MLDAMIDRLMAVGVAHVGPSVDAPDLARAALPDEYAALLTRLNGFTVNAGAVRLFGLRPERHLDLRAWNAPDGWRFAWDERVEPFLCIGQTAFGEQYALRRGPDGYAPEIYLLEPNFLRPEVIAASFAEFVALELVGNAEDPYDPVLVEAIARLGPIDPENNWVYTPSLALGGPEDLTNLMPMSAYLAMVIGGDIALGVEPAPDGAVITKIVPWFDELERPRIRVEFG</sequence>
<dbReference type="SUPFAM" id="SSF160631">
    <property type="entry name" value="SMI1/KNR4-like"/>
    <property type="match status" value="1"/>
</dbReference>
<dbReference type="AlphaFoldDB" id="A0A1H3NK39"/>
<name>A0A1H3NK39_9ACTN</name>
<organism evidence="1 2">
    <name type="scientific">Asanoa ishikariensis</name>
    <dbReference type="NCBI Taxonomy" id="137265"/>
    <lineage>
        <taxon>Bacteria</taxon>
        <taxon>Bacillati</taxon>
        <taxon>Actinomycetota</taxon>
        <taxon>Actinomycetes</taxon>
        <taxon>Micromonosporales</taxon>
        <taxon>Micromonosporaceae</taxon>
        <taxon>Asanoa</taxon>
    </lineage>
</organism>
<dbReference type="Proteomes" id="UP000199632">
    <property type="component" value="Unassembled WGS sequence"/>
</dbReference>
<accession>A0A1H3NK39</accession>
<evidence type="ECO:0000313" key="1">
    <source>
        <dbReference type="EMBL" id="SDY89178.1"/>
    </source>
</evidence>
<dbReference type="OrthoDB" id="672028at2"/>
<dbReference type="RefSeq" id="WP_143049717.1">
    <property type="nucleotide sequence ID" value="NZ_BOND01000026.1"/>
</dbReference>
<dbReference type="InterPro" id="IPR037883">
    <property type="entry name" value="Knr4/Smi1-like_sf"/>
</dbReference>
<evidence type="ECO:0008006" key="3">
    <source>
        <dbReference type="Google" id="ProtNLM"/>
    </source>
</evidence>
<dbReference type="EMBL" id="FNQB01000001">
    <property type="protein sequence ID" value="SDY89178.1"/>
    <property type="molecule type" value="Genomic_DNA"/>
</dbReference>
<proteinExistence type="predicted"/>
<dbReference type="STRING" id="137265.SAMN05421684_2123"/>
<reference evidence="2" key="1">
    <citation type="submission" date="2016-10" db="EMBL/GenBank/DDBJ databases">
        <authorList>
            <person name="Varghese N."/>
            <person name="Submissions S."/>
        </authorList>
    </citation>
    <scope>NUCLEOTIDE SEQUENCE [LARGE SCALE GENOMIC DNA]</scope>
    <source>
        <strain evidence="2">DSM 44718</strain>
    </source>
</reference>
<evidence type="ECO:0000313" key="2">
    <source>
        <dbReference type="Proteomes" id="UP000199632"/>
    </source>
</evidence>
<protein>
    <recommendedName>
        <fullName evidence="3">SMI1/KNR4 family protein</fullName>
    </recommendedName>
</protein>
<gene>
    <name evidence="1" type="ORF">SAMN05421684_2123</name>
</gene>
<keyword evidence="2" id="KW-1185">Reference proteome</keyword>